<dbReference type="GeneID" id="11495922"/>
<feature type="compositionally biased region" description="Polar residues" evidence="1">
    <location>
        <begin position="850"/>
        <end position="863"/>
    </location>
</feature>
<evidence type="ECO:0000313" key="2">
    <source>
        <dbReference type="EMBL" id="CCD26391.1"/>
    </source>
</evidence>
<dbReference type="OMA" id="FNDSYLD"/>
<feature type="region of interest" description="Disordered" evidence="1">
    <location>
        <begin position="850"/>
        <end position="935"/>
    </location>
</feature>
<feature type="compositionally biased region" description="Polar residues" evidence="1">
    <location>
        <begin position="883"/>
        <end position="911"/>
    </location>
</feature>
<evidence type="ECO:0008006" key="4">
    <source>
        <dbReference type="Google" id="ProtNLM"/>
    </source>
</evidence>
<feature type="compositionally biased region" description="Polar residues" evidence="1">
    <location>
        <begin position="219"/>
        <end position="232"/>
    </location>
</feature>
<dbReference type="STRING" id="1071378.G0WF30"/>
<evidence type="ECO:0000256" key="1">
    <source>
        <dbReference type="SAM" id="MobiDB-lite"/>
    </source>
</evidence>
<feature type="region of interest" description="Disordered" evidence="1">
    <location>
        <begin position="606"/>
        <end position="660"/>
    </location>
</feature>
<keyword evidence="3" id="KW-1185">Reference proteome</keyword>
<reference evidence="2 3" key="1">
    <citation type="journal article" date="2011" name="Proc. Natl. Acad. Sci. U.S.A.">
        <title>Evolutionary erosion of yeast sex chromosomes by mating-type switching accidents.</title>
        <authorList>
            <person name="Gordon J.L."/>
            <person name="Armisen D."/>
            <person name="Proux-Wera E."/>
            <person name="Oheigeartaigh S.S."/>
            <person name="Byrne K.P."/>
            <person name="Wolfe K.H."/>
        </authorList>
    </citation>
    <scope>NUCLEOTIDE SEQUENCE [LARGE SCALE GENOMIC DNA]</scope>
    <source>
        <strain evidence="3">ATCC 10597 / BCRC 20456 / CBS 421 / NBRC 0211 / NRRL Y-12639</strain>
    </source>
</reference>
<feature type="compositionally biased region" description="Low complexity" evidence="1">
    <location>
        <begin position="633"/>
        <end position="645"/>
    </location>
</feature>
<feature type="region of interest" description="Disordered" evidence="1">
    <location>
        <begin position="214"/>
        <end position="268"/>
    </location>
</feature>
<dbReference type="EMBL" id="HE580274">
    <property type="protein sequence ID" value="CCD26391.1"/>
    <property type="molecule type" value="Genomic_DNA"/>
</dbReference>
<feature type="compositionally biased region" description="Polar residues" evidence="1">
    <location>
        <begin position="507"/>
        <end position="522"/>
    </location>
</feature>
<feature type="compositionally biased region" description="Polar residues" evidence="1">
    <location>
        <begin position="102"/>
        <end position="113"/>
    </location>
</feature>
<name>G0WF30_NAUDC</name>
<feature type="compositionally biased region" description="Low complexity" evidence="1">
    <location>
        <begin position="114"/>
        <end position="127"/>
    </location>
</feature>
<dbReference type="HOGENOM" id="CLU_018639_0_0_1"/>
<organism evidence="2 3">
    <name type="scientific">Naumovozyma dairenensis (strain ATCC 10597 / BCRC 20456 / CBS 421 / NBRC 0211 / NRRL Y-12639)</name>
    <name type="common">Saccharomyces dairenensis</name>
    <dbReference type="NCBI Taxonomy" id="1071378"/>
    <lineage>
        <taxon>Eukaryota</taxon>
        <taxon>Fungi</taxon>
        <taxon>Dikarya</taxon>
        <taxon>Ascomycota</taxon>
        <taxon>Saccharomycotina</taxon>
        <taxon>Saccharomycetes</taxon>
        <taxon>Saccharomycetales</taxon>
        <taxon>Saccharomycetaceae</taxon>
        <taxon>Naumovozyma</taxon>
    </lineage>
</organism>
<dbReference type="KEGG" id="ndi:NDAI_0H02170"/>
<feature type="region of interest" description="Disordered" evidence="1">
    <location>
        <begin position="396"/>
        <end position="473"/>
    </location>
</feature>
<feature type="compositionally biased region" description="Basic and acidic residues" evidence="1">
    <location>
        <begin position="29"/>
        <end position="38"/>
    </location>
</feature>
<evidence type="ECO:0000313" key="3">
    <source>
        <dbReference type="Proteomes" id="UP000000689"/>
    </source>
</evidence>
<dbReference type="AlphaFoldDB" id="G0WF30"/>
<dbReference type="Proteomes" id="UP000000689">
    <property type="component" value="Chromosome 8"/>
</dbReference>
<feature type="region of interest" description="Disordered" evidence="1">
    <location>
        <begin position="27"/>
        <end position="154"/>
    </location>
</feature>
<feature type="compositionally biased region" description="Polar residues" evidence="1">
    <location>
        <begin position="701"/>
        <end position="720"/>
    </location>
</feature>
<gene>
    <name evidence="2" type="primary">NDAI0H02170</name>
    <name evidence="2" type="ordered locus">NDAI_0H02170</name>
</gene>
<dbReference type="OrthoDB" id="4085524at2759"/>
<dbReference type="eggNOG" id="ENOG502S0GH">
    <property type="taxonomic scope" value="Eukaryota"/>
</dbReference>
<feature type="compositionally biased region" description="Polar residues" evidence="1">
    <location>
        <begin position="918"/>
        <end position="927"/>
    </location>
</feature>
<feature type="compositionally biased region" description="Polar residues" evidence="1">
    <location>
        <begin position="823"/>
        <end position="832"/>
    </location>
</feature>
<feature type="region of interest" description="Disordered" evidence="1">
    <location>
        <begin position="680"/>
        <end position="722"/>
    </location>
</feature>
<feature type="compositionally biased region" description="Low complexity" evidence="1">
    <location>
        <begin position="864"/>
        <end position="876"/>
    </location>
</feature>
<sequence length="949" mass="105480">MFGRSSWQQPPVAKSSANAAAASAFNSIMDRRKNENDVNKGTAPIYKKPSRSASLNNLRRNSILRSPSNSRNNSLTSSPSTKISATQNKEIRNSSLEKRAKSNSIKRSSSVNIRASGSHSSLRASSLPTRKPTSANHQTPRTSLLNDQKSSNDLSAAQNTFREFGGKQTKGIIHSSQNNNDIKNKPPQQTIRKYVPTRNGLVAVNIPVNIVEQQDKQNKQASKVSRARNSMSIRKKVSQENLHSNVTKRHSSLNSVTQLDHSLESEGPLIEEPLVEETEQELSDDKNNNTSNNDNIDDHCMSLDELLNENITLEQKIMMEEKNIEKFRKMGMGKNLSKESQKLLNSNKQTAKPSIRTEIMPGKNTVKNSDKERKDSITNESLQTAISNQFFTTKKTTTVEGQTNNNIRKVPNNKANKNSQEATNQNPISNNKKSATKTIDSMKKTTFASNVKKNGLTKTTINQPTTSKKDTPNKLRNMAYYFRPHKANEEVSTGTHKVHKPKEVSRTDSLYPSGHQHSQNISGKNNMIESVSKRKSNNNLNVPKPPAMKITTPIKSALKKTNITESNSPIFPDTSPANGAYLSLTTAENTRKNALLSSPEDIGRKPSIIARTQVSRPPSYIYRPKNSLSNGISNPSTSTSTSPSSKKANYTGELLPNAIPNSNLKLTKANSSLAVYTANKTSQNDGLQGSPIKTNSRKSVRSNYNPNYHSCKMSNSSTTRKSNEVKKQISQNNLNNILYPKEPPAKKSSFEKLRTVDDSHLGFKIMSLRDEAILSRQEDLQNDIRYQKMEGKDANITSGDQKAWKSRFQDSDSDSEEPYDARGTQNHESPSSRNEKSKRFSLFKIMSNNEENHSSQNPNKNLRSSGVNSSGNVSKKFSMGNLIKTNTNDSNSSPVMGNSTLDQQHNLSPVQQIDARHQNNSTNLTASENDDKKTNVFGKKLKKLFGRKK</sequence>
<accession>G0WF30</accession>
<dbReference type="RefSeq" id="XP_003671634.1">
    <property type="nucleotide sequence ID" value="XM_003671586.1"/>
</dbReference>
<protein>
    <recommendedName>
        <fullName evidence="4">Eisosome protein SEG1</fullName>
    </recommendedName>
</protein>
<feature type="compositionally biased region" description="Low complexity" evidence="1">
    <location>
        <begin position="51"/>
        <end position="80"/>
    </location>
</feature>
<feature type="compositionally biased region" description="Polar residues" evidence="1">
    <location>
        <begin position="680"/>
        <end position="694"/>
    </location>
</feature>
<feature type="region of interest" description="Disordered" evidence="1">
    <location>
        <begin position="791"/>
        <end position="837"/>
    </location>
</feature>
<feature type="compositionally biased region" description="Polar residues" evidence="1">
    <location>
        <begin position="399"/>
        <end position="466"/>
    </location>
</feature>
<feature type="region of interest" description="Disordered" evidence="1">
    <location>
        <begin position="490"/>
        <end position="522"/>
    </location>
</feature>
<feature type="compositionally biased region" description="Polar residues" evidence="1">
    <location>
        <begin position="131"/>
        <end position="154"/>
    </location>
</feature>
<proteinExistence type="predicted"/>
<feature type="compositionally biased region" description="Basic and acidic residues" evidence="1">
    <location>
        <begin position="89"/>
        <end position="100"/>
    </location>
</feature>